<evidence type="ECO:0000313" key="1">
    <source>
        <dbReference type="EMBL" id="PNX60384.1"/>
    </source>
</evidence>
<dbReference type="AlphaFoldDB" id="A0A2K3K287"/>
<reference evidence="1 2" key="1">
    <citation type="journal article" date="2014" name="Am. J. Bot.">
        <title>Genome assembly and annotation for red clover (Trifolium pratense; Fabaceae).</title>
        <authorList>
            <person name="Istvanek J."/>
            <person name="Jaros M."/>
            <person name="Krenek A."/>
            <person name="Repkova J."/>
        </authorList>
    </citation>
    <scope>NUCLEOTIDE SEQUENCE [LARGE SCALE GENOMIC DNA]</scope>
    <source>
        <strain evidence="2">cv. Tatra</strain>
        <tissue evidence="1">Young leaves</tissue>
    </source>
</reference>
<sequence>GQVININVVEEDAIFPMPPRS</sequence>
<gene>
    <name evidence="1" type="ORF">L195_g060157</name>
</gene>
<proteinExistence type="predicted"/>
<reference evidence="1 2" key="2">
    <citation type="journal article" date="2017" name="Front. Plant Sci.">
        <title>Gene Classification and Mining of Molecular Markers Useful in Red Clover (Trifolium pratense) Breeding.</title>
        <authorList>
            <person name="Istvanek J."/>
            <person name="Dluhosova J."/>
            <person name="Dluhos P."/>
            <person name="Patkova L."/>
            <person name="Nedelnik J."/>
            <person name="Repkova J."/>
        </authorList>
    </citation>
    <scope>NUCLEOTIDE SEQUENCE [LARGE SCALE GENOMIC DNA]</scope>
    <source>
        <strain evidence="2">cv. Tatra</strain>
        <tissue evidence="1">Young leaves</tissue>
    </source>
</reference>
<name>A0A2K3K287_TRIPR</name>
<protein>
    <submittedName>
        <fullName evidence="1">Uncharacterized protein</fullName>
    </submittedName>
</protein>
<organism evidence="1 2">
    <name type="scientific">Trifolium pratense</name>
    <name type="common">Red clover</name>
    <dbReference type="NCBI Taxonomy" id="57577"/>
    <lineage>
        <taxon>Eukaryota</taxon>
        <taxon>Viridiplantae</taxon>
        <taxon>Streptophyta</taxon>
        <taxon>Embryophyta</taxon>
        <taxon>Tracheophyta</taxon>
        <taxon>Spermatophyta</taxon>
        <taxon>Magnoliopsida</taxon>
        <taxon>eudicotyledons</taxon>
        <taxon>Gunneridae</taxon>
        <taxon>Pentapetalae</taxon>
        <taxon>rosids</taxon>
        <taxon>fabids</taxon>
        <taxon>Fabales</taxon>
        <taxon>Fabaceae</taxon>
        <taxon>Papilionoideae</taxon>
        <taxon>50 kb inversion clade</taxon>
        <taxon>NPAAA clade</taxon>
        <taxon>Hologalegina</taxon>
        <taxon>IRL clade</taxon>
        <taxon>Trifolieae</taxon>
        <taxon>Trifolium</taxon>
    </lineage>
</organism>
<evidence type="ECO:0000313" key="2">
    <source>
        <dbReference type="Proteomes" id="UP000236291"/>
    </source>
</evidence>
<dbReference type="EMBL" id="ASHM01136431">
    <property type="protein sequence ID" value="PNX60384.1"/>
    <property type="molecule type" value="Genomic_DNA"/>
</dbReference>
<feature type="non-terminal residue" evidence="1">
    <location>
        <position position="1"/>
    </location>
</feature>
<dbReference type="Proteomes" id="UP000236291">
    <property type="component" value="Unassembled WGS sequence"/>
</dbReference>
<accession>A0A2K3K287</accession>
<comment type="caution">
    <text evidence="1">The sequence shown here is derived from an EMBL/GenBank/DDBJ whole genome shotgun (WGS) entry which is preliminary data.</text>
</comment>